<reference evidence="1" key="1">
    <citation type="submission" date="2020-04" db="EMBL/GenBank/DDBJ databases">
        <authorList>
            <person name="Alioto T."/>
            <person name="Alioto T."/>
            <person name="Gomez Garrido J."/>
        </authorList>
    </citation>
    <scope>NUCLEOTIDE SEQUENCE</scope>
    <source>
        <strain evidence="1">A484AB</strain>
    </source>
</reference>
<protein>
    <submittedName>
        <fullName evidence="1">Uncharacterized protein</fullName>
    </submittedName>
</protein>
<dbReference type="OrthoDB" id="5966854at2759"/>
<sequence length="280" mass="31788">MMVFNGLDSAYEQGSYFLKNFNLVALLRNPDMLKEVDNPHCSGVLRDVMDGEFFMSHPIFSCHKDALQLFGSTVRSIQLIGIAKTNDIKKYGIDSLLEPFIKDVNTLAKVNGHCFNVNDTRRVFCGDLLLWTGDTLGSNHFLSEEFQERNLTSHRRICSCIEDKDNAKDIRDQLSTTYGVNRLSVLNKVEHFDVCKCFPEDIMHILLEVTLYNPHNLKVNVPLTIKAHSVSIIGVNIVIPKIIKYPIDPILSSMWYHCLNSEDAEDLSTSARLQPSLHEV</sequence>
<dbReference type="AlphaFoldDB" id="A0A7D9IZ57"/>
<dbReference type="Proteomes" id="UP001152795">
    <property type="component" value="Unassembled WGS sequence"/>
</dbReference>
<dbReference type="EMBL" id="CACRXK020009302">
    <property type="protein sequence ID" value="CAB4016896.1"/>
    <property type="molecule type" value="Genomic_DNA"/>
</dbReference>
<keyword evidence="2" id="KW-1185">Reference proteome</keyword>
<gene>
    <name evidence="1" type="ORF">PACLA_8A021618</name>
</gene>
<accession>A0A7D9IZ57</accession>
<comment type="caution">
    <text evidence="1">The sequence shown here is derived from an EMBL/GenBank/DDBJ whole genome shotgun (WGS) entry which is preliminary data.</text>
</comment>
<proteinExistence type="predicted"/>
<name>A0A7D9IZ57_PARCT</name>
<evidence type="ECO:0000313" key="1">
    <source>
        <dbReference type="EMBL" id="CAB4016896.1"/>
    </source>
</evidence>
<evidence type="ECO:0000313" key="2">
    <source>
        <dbReference type="Proteomes" id="UP001152795"/>
    </source>
</evidence>
<organism evidence="1 2">
    <name type="scientific">Paramuricea clavata</name>
    <name type="common">Red gorgonian</name>
    <name type="synonym">Violescent sea-whip</name>
    <dbReference type="NCBI Taxonomy" id="317549"/>
    <lineage>
        <taxon>Eukaryota</taxon>
        <taxon>Metazoa</taxon>
        <taxon>Cnidaria</taxon>
        <taxon>Anthozoa</taxon>
        <taxon>Octocorallia</taxon>
        <taxon>Malacalcyonacea</taxon>
        <taxon>Plexauridae</taxon>
        <taxon>Paramuricea</taxon>
    </lineage>
</organism>